<dbReference type="GeneTree" id="ENSGT00930000151052"/>
<feature type="region of interest" description="Disordered" evidence="6">
    <location>
        <begin position="117"/>
        <end position="154"/>
    </location>
</feature>
<evidence type="ECO:0000313" key="8">
    <source>
        <dbReference type="Ensembl" id="ENSOTSP00005071195.1"/>
    </source>
</evidence>
<dbReference type="Proteomes" id="UP000694402">
    <property type="component" value="Unassembled WGS sequence"/>
</dbReference>
<evidence type="ECO:0000256" key="3">
    <source>
        <dbReference type="ARBA" id="ARBA00022771"/>
    </source>
</evidence>
<protein>
    <recommendedName>
        <fullName evidence="7">BTB domain-containing protein</fullName>
    </recommendedName>
</protein>
<organism evidence="8 9">
    <name type="scientific">Oncorhynchus tshawytscha</name>
    <name type="common">Chinook salmon</name>
    <name type="synonym">Salmo tshawytscha</name>
    <dbReference type="NCBI Taxonomy" id="74940"/>
    <lineage>
        <taxon>Eukaryota</taxon>
        <taxon>Metazoa</taxon>
        <taxon>Chordata</taxon>
        <taxon>Craniata</taxon>
        <taxon>Vertebrata</taxon>
        <taxon>Euteleostomi</taxon>
        <taxon>Actinopterygii</taxon>
        <taxon>Neopterygii</taxon>
        <taxon>Teleostei</taxon>
        <taxon>Protacanthopterygii</taxon>
        <taxon>Salmoniformes</taxon>
        <taxon>Salmonidae</taxon>
        <taxon>Salmoninae</taxon>
        <taxon>Oncorhynchus</taxon>
    </lineage>
</organism>
<keyword evidence="3" id="KW-0863">Zinc-finger</keyword>
<keyword evidence="4" id="KW-0862">Zinc</keyword>
<dbReference type="Gene3D" id="3.30.710.10">
    <property type="entry name" value="Potassium Channel Kv1.1, Chain A"/>
    <property type="match status" value="1"/>
</dbReference>
<name>A0A8C8HWW9_ONCTS</name>
<keyword evidence="2" id="KW-0677">Repeat</keyword>
<dbReference type="Ensembl" id="ENSOTST00005077248.2">
    <property type="protein sequence ID" value="ENSOTSP00005071195.1"/>
    <property type="gene ID" value="ENSOTSG00005033708.2"/>
</dbReference>
<keyword evidence="1" id="KW-0479">Metal-binding</keyword>
<dbReference type="SMART" id="SM00225">
    <property type="entry name" value="BTB"/>
    <property type="match status" value="1"/>
</dbReference>
<feature type="domain" description="BTB" evidence="7">
    <location>
        <begin position="24"/>
        <end position="87"/>
    </location>
</feature>
<dbReference type="PANTHER" id="PTHR24394">
    <property type="entry name" value="ZINC FINGER PROTEIN"/>
    <property type="match status" value="1"/>
</dbReference>
<dbReference type="PANTHER" id="PTHR24394:SF0">
    <property type="entry name" value="ZINC FINGER AND BTB DOMAIN-CONTAINING PROTEIN 40"/>
    <property type="match status" value="1"/>
</dbReference>
<evidence type="ECO:0000256" key="5">
    <source>
        <dbReference type="ARBA" id="ARBA00023242"/>
    </source>
</evidence>
<keyword evidence="5" id="KW-0539">Nucleus</keyword>
<dbReference type="AlphaFoldDB" id="A0A8C8HWW9"/>
<evidence type="ECO:0000256" key="6">
    <source>
        <dbReference type="SAM" id="MobiDB-lite"/>
    </source>
</evidence>
<dbReference type="GO" id="GO:0005634">
    <property type="term" value="C:nucleus"/>
    <property type="evidence" value="ECO:0007669"/>
    <property type="project" value="TreeGrafter"/>
</dbReference>
<dbReference type="GO" id="GO:0000981">
    <property type="term" value="F:DNA-binding transcription factor activity, RNA polymerase II-specific"/>
    <property type="evidence" value="ECO:0007669"/>
    <property type="project" value="TreeGrafter"/>
</dbReference>
<dbReference type="InterPro" id="IPR000210">
    <property type="entry name" value="BTB/POZ_dom"/>
</dbReference>
<accession>A0A8C8HWW9</accession>
<dbReference type="PROSITE" id="PS50097">
    <property type="entry name" value="BTB"/>
    <property type="match status" value="1"/>
</dbReference>
<dbReference type="Pfam" id="PF00651">
    <property type="entry name" value="BTB"/>
    <property type="match status" value="1"/>
</dbReference>
<evidence type="ECO:0000259" key="7">
    <source>
        <dbReference type="PROSITE" id="PS50097"/>
    </source>
</evidence>
<reference evidence="8" key="2">
    <citation type="submission" date="2025-09" db="UniProtKB">
        <authorList>
            <consortium name="Ensembl"/>
        </authorList>
    </citation>
    <scope>IDENTIFICATION</scope>
</reference>
<sequence length="250" mass="27464">MELPNYSRLLMQQLRTLRKEGKFCDCSIIVGDTPHRAHKLVLAASSLLFRSLLEGTGSICIDTDLVSSQEFSCVLDMVYTGKMSPGKHNFTRIIAAADSLQMFDVGNKNIDTNLMRQSTTQPVSPPPTATQSQLKQFQSQGAKHTASPETAAPSIGECGVKIPFTWTPEGTKVGEGGLEGGVTTAAKHSELMNVNEDRKEKAVPPSKRTHLQLPESTRGFQFKWNKTLSQCSVSCFCMLTWTPCLREVPI</sequence>
<dbReference type="SUPFAM" id="SSF54695">
    <property type="entry name" value="POZ domain"/>
    <property type="match status" value="1"/>
</dbReference>
<evidence type="ECO:0000256" key="1">
    <source>
        <dbReference type="ARBA" id="ARBA00022723"/>
    </source>
</evidence>
<dbReference type="InterPro" id="IPR011333">
    <property type="entry name" value="SKP1/BTB/POZ_sf"/>
</dbReference>
<dbReference type="GO" id="GO:0008270">
    <property type="term" value="F:zinc ion binding"/>
    <property type="evidence" value="ECO:0007669"/>
    <property type="project" value="UniProtKB-KW"/>
</dbReference>
<proteinExistence type="predicted"/>
<gene>
    <name evidence="8" type="primary">ZBTB40</name>
</gene>
<keyword evidence="9" id="KW-1185">Reference proteome</keyword>
<reference evidence="8" key="1">
    <citation type="submission" date="2025-08" db="UniProtKB">
        <authorList>
            <consortium name="Ensembl"/>
        </authorList>
    </citation>
    <scope>IDENTIFICATION</scope>
</reference>
<evidence type="ECO:0000313" key="9">
    <source>
        <dbReference type="Proteomes" id="UP000694402"/>
    </source>
</evidence>
<evidence type="ECO:0000256" key="4">
    <source>
        <dbReference type="ARBA" id="ARBA00022833"/>
    </source>
</evidence>
<evidence type="ECO:0000256" key="2">
    <source>
        <dbReference type="ARBA" id="ARBA00022737"/>
    </source>
</evidence>